<evidence type="ECO:0000256" key="2">
    <source>
        <dbReference type="SAM" id="SignalP"/>
    </source>
</evidence>
<name>A0A1M5K119_9RHOB</name>
<protein>
    <recommendedName>
        <fullName evidence="5">Peptidase M23</fullName>
    </recommendedName>
</protein>
<organism evidence="3 4">
    <name type="scientific">Cognatishimia maritima</name>
    <dbReference type="NCBI Taxonomy" id="870908"/>
    <lineage>
        <taxon>Bacteria</taxon>
        <taxon>Pseudomonadati</taxon>
        <taxon>Pseudomonadota</taxon>
        <taxon>Alphaproteobacteria</taxon>
        <taxon>Rhodobacterales</taxon>
        <taxon>Paracoccaceae</taxon>
        <taxon>Cognatishimia</taxon>
    </lineage>
</organism>
<keyword evidence="4" id="KW-1185">Reference proteome</keyword>
<sequence>MKFVLPLLLTASPALAHTGVHMHPHGSENWIAGALLVGTCLFVAGVKYVCVKRAEQRT</sequence>
<accession>A0A1M5K119</accession>
<keyword evidence="1" id="KW-0812">Transmembrane</keyword>
<dbReference type="Proteomes" id="UP000184211">
    <property type="component" value="Unassembled WGS sequence"/>
</dbReference>
<keyword evidence="1" id="KW-1133">Transmembrane helix</keyword>
<evidence type="ECO:0000256" key="1">
    <source>
        <dbReference type="SAM" id="Phobius"/>
    </source>
</evidence>
<keyword evidence="1" id="KW-0472">Membrane</keyword>
<feature type="signal peptide" evidence="2">
    <location>
        <begin position="1"/>
        <end position="16"/>
    </location>
</feature>
<dbReference type="STRING" id="870908.SAMN04488044_0841"/>
<dbReference type="RefSeq" id="WP_207546189.1">
    <property type="nucleotide sequence ID" value="NZ_FQWM01000001.1"/>
</dbReference>
<feature type="chain" id="PRO_5012002415" description="Peptidase M23" evidence="2">
    <location>
        <begin position="17"/>
        <end position="58"/>
    </location>
</feature>
<reference evidence="4" key="1">
    <citation type="submission" date="2016-11" db="EMBL/GenBank/DDBJ databases">
        <authorList>
            <person name="Varghese N."/>
            <person name="Submissions S."/>
        </authorList>
    </citation>
    <scope>NUCLEOTIDE SEQUENCE [LARGE SCALE GENOMIC DNA]</scope>
    <source>
        <strain evidence="4">DSM 28223</strain>
    </source>
</reference>
<gene>
    <name evidence="3" type="ORF">SAMN04488044_0841</name>
</gene>
<evidence type="ECO:0000313" key="4">
    <source>
        <dbReference type="Proteomes" id="UP000184211"/>
    </source>
</evidence>
<feature type="transmembrane region" description="Helical" evidence="1">
    <location>
        <begin position="32"/>
        <end position="50"/>
    </location>
</feature>
<evidence type="ECO:0000313" key="3">
    <source>
        <dbReference type="EMBL" id="SHG46471.1"/>
    </source>
</evidence>
<keyword evidence="2" id="KW-0732">Signal</keyword>
<proteinExistence type="predicted"/>
<dbReference type="AlphaFoldDB" id="A0A1M5K119"/>
<evidence type="ECO:0008006" key="5">
    <source>
        <dbReference type="Google" id="ProtNLM"/>
    </source>
</evidence>
<dbReference type="EMBL" id="FQWM01000001">
    <property type="protein sequence ID" value="SHG46471.1"/>
    <property type="molecule type" value="Genomic_DNA"/>
</dbReference>